<dbReference type="EMBL" id="JWZT01004676">
    <property type="protein sequence ID" value="KII63374.1"/>
    <property type="molecule type" value="Genomic_DNA"/>
</dbReference>
<protein>
    <recommendedName>
        <fullName evidence="2">Letm1 RBD domain-containing protein</fullName>
    </recommendedName>
</protein>
<dbReference type="InterPro" id="IPR033122">
    <property type="entry name" value="LETM1-like_RBD"/>
</dbReference>
<keyword evidence="1" id="KW-1133">Transmembrane helix</keyword>
<feature type="transmembrane region" description="Helical" evidence="1">
    <location>
        <begin position="133"/>
        <end position="153"/>
    </location>
</feature>
<keyword evidence="4" id="KW-1185">Reference proteome</keyword>
<accession>A0A0C2MG78</accession>
<evidence type="ECO:0000256" key="1">
    <source>
        <dbReference type="SAM" id="Phobius"/>
    </source>
</evidence>
<dbReference type="Pfam" id="PF07766">
    <property type="entry name" value="LETM1_RBD"/>
    <property type="match status" value="1"/>
</dbReference>
<proteinExistence type="predicted"/>
<comment type="caution">
    <text evidence="3">The sequence shown here is derived from an EMBL/GenBank/DDBJ whole genome shotgun (WGS) entry which is preliminary data.</text>
</comment>
<dbReference type="GO" id="GO:0043022">
    <property type="term" value="F:ribosome binding"/>
    <property type="evidence" value="ECO:0007669"/>
    <property type="project" value="InterPro"/>
</dbReference>
<gene>
    <name evidence="3" type="ORF">RF11_01418</name>
</gene>
<dbReference type="AlphaFoldDB" id="A0A0C2MG78"/>
<name>A0A0C2MG78_THEKT</name>
<keyword evidence="1" id="KW-0472">Membrane</keyword>
<evidence type="ECO:0000313" key="4">
    <source>
        <dbReference type="Proteomes" id="UP000031668"/>
    </source>
</evidence>
<evidence type="ECO:0000259" key="2">
    <source>
        <dbReference type="Pfam" id="PF07766"/>
    </source>
</evidence>
<keyword evidence="1" id="KW-0812">Transmembrane</keyword>
<reference evidence="3 4" key="1">
    <citation type="journal article" date="2014" name="Genome Biol. Evol.">
        <title>The genome of the myxosporean Thelohanellus kitauei shows adaptations to nutrient acquisition within its fish host.</title>
        <authorList>
            <person name="Yang Y."/>
            <person name="Xiong J."/>
            <person name="Zhou Z."/>
            <person name="Huo F."/>
            <person name="Miao W."/>
            <person name="Ran C."/>
            <person name="Liu Y."/>
            <person name="Zhang J."/>
            <person name="Feng J."/>
            <person name="Wang M."/>
            <person name="Wang M."/>
            <person name="Wang L."/>
            <person name="Yao B."/>
        </authorList>
    </citation>
    <scope>NUCLEOTIDE SEQUENCE [LARGE SCALE GENOMIC DNA]</scope>
    <source>
        <strain evidence="3">Wuqing</strain>
    </source>
</reference>
<sequence length="241" mass="28839">MLKNFTNNSRMLLVLPKRSFLLKVLKDRTIWPRWRGLSDSIKCSIKSNEHTYTERLNYSLEYKHPGMTYLMYYYLHIYEFWIKLSFCSRVHLCEIWKVFPIIYQRATTLTHLTPLEKQELYDGFYQMIRSIPFILAVVIPFGEAIAPIILIRYPNVFPRSFSCIFKSDINSFLVLLQKMIKYWDAMITESLLTSHDVTLFHRLSSKQIKMKILELKKRLTIKDLGEITSRFQAEFFLNTHL</sequence>
<feature type="domain" description="Letm1 RBD" evidence="2">
    <location>
        <begin position="115"/>
        <end position="186"/>
    </location>
</feature>
<organism evidence="3 4">
    <name type="scientific">Thelohanellus kitauei</name>
    <name type="common">Myxosporean</name>
    <dbReference type="NCBI Taxonomy" id="669202"/>
    <lineage>
        <taxon>Eukaryota</taxon>
        <taxon>Metazoa</taxon>
        <taxon>Cnidaria</taxon>
        <taxon>Myxozoa</taxon>
        <taxon>Myxosporea</taxon>
        <taxon>Bivalvulida</taxon>
        <taxon>Platysporina</taxon>
        <taxon>Myxobolidae</taxon>
        <taxon>Thelohanellus</taxon>
    </lineage>
</organism>
<dbReference type="Proteomes" id="UP000031668">
    <property type="component" value="Unassembled WGS sequence"/>
</dbReference>
<evidence type="ECO:0000313" key="3">
    <source>
        <dbReference type="EMBL" id="KII63374.1"/>
    </source>
</evidence>